<dbReference type="AlphaFoldDB" id="A0A451BI18"/>
<evidence type="ECO:0000256" key="1">
    <source>
        <dbReference type="SAM" id="MobiDB-lite"/>
    </source>
</evidence>
<dbReference type="InterPro" id="IPR012547">
    <property type="entry name" value="PDDEXK_9"/>
</dbReference>
<gene>
    <name evidence="2" type="ORF">BECKSD772D_GA0070982_10042</name>
</gene>
<reference evidence="2" key="1">
    <citation type="submission" date="2019-02" db="EMBL/GenBank/DDBJ databases">
        <authorList>
            <person name="Gruber-Vodicka R. H."/>
            <person name="Seah K. B. B."/>
        </authorList>
    </citation>
    <scope>NUCLEOTIDE SEQUENCE</scope>
    <source>
        <strain evidence="2">BECK_S127</strain>
    </source>
</reference>
<dbReference type="Pfam" id="PF08011">
    <property type="entry name" value="PDDEXK_9"/>
    <property type="match status" value="1"/>
</dbReference>
<proteinExistence type="predicted"/>
<evidence type="ECO:0000313" key="2">
    <source>
        <dbReference type="EMBL" id="VFK77933.1"/>
    </source>
</evidence>
<accession>A0A451BI18</accession>
<dbReference type="EMBL" id="CAADHB010000004">
    <property type="protein sequence ID" value="VFK77933.1"/>
    <property type="molecule type" value="Genomic_DNA"/>
</dbReference>
<name>A0A451BI18_9GAMM</name>
<organism evidence="2">
    <name type="scientific">Candidatus Kentrum sp. SD</name>
    <dbReference type="NCBI Taxonomy" id="2126332"/>
    <lineage>
        <taxon>Bacteria</taxon>
        <taxon>Pseudomonadati</taxon>
        <taxon>Pseudomonadota</taxon>
        <taxon>Gammaproteobacteria</taxon>
        <taxon>Candidatus Kentrum</taxon>
    </lineage>
</organism>
<protein>
    <submittedName>
        <fullName evidence="2">PD-(D/E)XK nuclease superfamily protein</fullName>
    </submittedName>
</protein>
<feature type="region of interest" description="Disordered" evidence="1">
    <location>
        <begin position="1"/>
        <end position="24"/>
    </location>
</feature>
<sequence length="165" mass="17866">MSIGRDNCSPGGAITRESPGTRKTYAGKYGELTPLRQRGGGGFCLPLTHWAPEAVYQSFVLGLLANLGDRYRIRSNIESGLGRADILMSPVEAGGRGIVMEFKRLGENQSMDRQLTAAPSQIEEKRYPATLRAEGCRAVLALAIVFDGKRLEVREHSSDVAGDGQ</sequence>